<dbReference type="EMBL" id="JBANQN010000011">
    <property type="protein sequence ID" value="KAK6775457.1"/>
    <property type="molecule type" value="Genomic_DNA"/>
</dbReference>
<sequence>MFHSTSHFFPLSQAISYYHSYIIYTNIPQITFFPLFQMDFPPPDFFAGVSDGRPSPTRRELQGPRPAPLRVNKDSYKIKKPPVAPPPHPPPHTAAVDPAATTQNPQTVIIYSVSPKVYHTTVSDFMSVVQRLTGSTTSSMETSTSGSGSGSGDGNLSPAAKLASMEKASSPSTAIPPAASVGMETFDSMDILDILGNSSVEMCQFPGILSPAPATLPPVSPPGLFSPFPTDPFMIMLSPSPSTLFSAPLISPSPSASDLFHPFFDF</sequence>
<feature type="domain" description="VQ" evidence="2">
    <location>
        <begin position="113"/>
        <end position="137"/>
    </location>
</feature>
<comment type="caution">
    <text evidence="3">The sequence shown here is derived from an EMBL/GenBank/DDBJ whole genome shotgun (WGS) entry which is preliminary data.</text>
</comment>
<reference evidence="3 4" key="1">
    <citation type="submission" date="2024-02" db="EMBL/GenBank/DDBJ databases">
        <title>de novo genome assembly of Solanum bulbocastanum strain 11H21.</title>
        <authorList>
            <person name="Hosaka A.J."/>
        </authorList>
    </citation>
    <scope>NUCLEOTIDE SEQUENCE [LARGE SCALE GENOMIC DNA]</scope>
    <source>
        <tissue evidence="3">Young leaves</tissue>
    </source>
</reference>
<feature type="compositionally biased region" description="Pro residues" evidence="1">
    <location>
        <begin position="82"/>
        <end position="92"/>
    </location>
</feature>
<accession>A0AAN8SZ68</accession>
<dbReference type="PANTHER" id="PTHR33143:SF50">
    <property type="entry name" value="PROTEIN MKS1"/>
    <property type="match status" value="1"/>
</dbReference>
<feature type="region of interest" description="Disordered" evidence="1">
    <location>
        <begin position="49"/>
        <end position="98"/>
    </location>
</feature>
<gene>
    <name evidence="3" type="ORF">RDI58_026458</name>
</gene>
<dbReference type="PANTHER" id="PTHR33143">
    <property type="entry name" value="F16F4.1 PROTEIN-RELATED"/>
    <property type="match status" value="1"/>
</dbReference>
<evidence type="ECO:0000256" key="1">
    <source>
        <dbReference type="SAM" id="MobiDB-lite"/>
    </source>
</evidence>
<dbReference type="GO" id="GO:0005634">
    <property type="term" value="C:nucleus"/>
    <property type="evidence" value="ECO:0007669"/>
    <property type="project" value="TreeGrafter"/>
</dbReference>
<keyword evidence="4" id="KW-1185">Reference proteome</keyword>
<organism evidence="3 4">
    <name type="scientific">Solanum bulbocastanum</name>
    <name type="common">Wild potato</name>
    <dbReference type="NCBI Taxonomy" id="147425"/>
    <lineage>
        <taxon>Eukaryota</taxon>
        <taxon>Viridiplantae</taxon>
        <taxon>Streptophyta</taxon>
        <taxon>Embryophyta</taxon>
        <taxon>Tracheophyta</taxon>
        <taxon>Spermatophyta</taxon>
        <taxon>Magnoliopsida</taxon>
        <taxon>eudicotyledons</taxon>
        <taxon>Gunneridae</taxon>
        <taxon>Pentapetalae</taxon>
        <taxon>asterids</taxon>
        <taxon>lamiids</taxon>
        <taxon>Solanales</taxon>
        <taxon>Solanaceae</taxon>
        <taxon>Solanoideae</taxon>
        <taxon>Solaneae</taxon>
        <taxon>Solanum</taxon>
    </lineage>
</organism>
<proteinExistence type="predicted"/>
<evidence type="ECO:0000259" key="2">
    <source>
        <dbReference type="Pfam" id="PF05678"/>
    </source>
</evidence>
<feature type="compositionally biased region" description="Low complexity" evidence="1">
    <location>
        <begin position="135"/>
        <end position="146"/>
    </location>
</feature>
<feature type="region of interest" description="Disordered" evidence="1">
    <location>
        <begin position="135"/>
        <end position="176"/>
    </location>
</feature>
<dbReference type="InterPro" id="IPR008889">
    <property type="entry name" value="VQ"/>
</dbReference>
<name>A0AAN8SZ68_SOLBU</name>
<evidence type="ECO:0000313" key="3">
    <source>
        <dbReference type="EMBL" id="KAK6775457.1"/>
    </source>
</evidence>
<evidence type="ECO:0000313" key="4">
    <source>
        <dbReference type="Proteomes" id="UP001371456"/>
    </source>
</evidence>
<dbReference type="Proteomes" id="UP001371456">
    <property type="component" value="Unassembled WGS sequence"/>
</dbReference>
<dbReference type="InterPro" id="IPR039607">
    <property type="entry name" value="VQ_8/17/18/20/21/25"/>
</dbReference>
<dbReference type="AlphaFoldDB" id="A0AAN8SZ68"/>
<protein>
    <recommendedName>
        <fullName evidence="2">VQ domain-containing protein</fullName>
    </recommendedName>
</protein>
<dbReference type="Pfam" id="PF05678">
    <property type="entry name" value="VQ"/>
    <property type="match status" value="1"/>
</dbReference>